<organism evidence="1 2">
    <name type="scientific">Stenotrophomonas aracearum</name>
    <dbReference type="NCBI Taxonomy" id="3003272"/>
    <lineage>
        <taxon>Bacteria</taxon>
        <taxon>Pseudomonadati</taxon>
        <taxon>Pseudomonadota</taxon>
        <taxon>Gammaproteobacteria</taxon>
        <taxon>Lysobacterales</taxon>
        <taxon>Lysobacteraceae</taxon>
        <taxon>Stenotrophomonas</taxon>
    </lineage>
</organism>
<evidence type="ECO:0000313" key="1">
    <source>
        <dbReference type="EMBL" id="WNH47099.1"/>
    </source>
</evidence>
<evidence type="ECO:0000313" key="2">
    <source>
        <dbReference type="Proteomes" id="UP001305421"/>
    </source>
</evidence>
<sequence length="137" mass="15454">MTASKQFLELSDFLAFSVWMQDRDTEVYSPVITLDEQIESIDDLFFRVRITTAQGFQFDGCVNGMGDVGMGIFANGKMYPVNSNFPKFSTESLAELSADDPALGLPEASSLFPLRFTTIIERDPIREFSGEIDFRRK</sequence>
<gene>
    <name evidence="1" type="ORF">PDM28_10285</name>
</gene>
<accession>A0ABY9Y9Q4</accession>
<keyword evidence="2" id="KW-1185">Reference proteome</keyword>
<dbReference type="RefSeq" id="WP_311181879.1">
    <property type="nucleotide sequence ID" value="NZ_CP115543.1"/>
</dbReference>
<reference evidence="1 2" key="1">
    <citation type="submission" date="2022-12" db="EMBL/GenBank/DDBJ databases">
        <title>Two new species, Stenotrophomonas aracearum and Stenotrophomonas oahuensis, isolated from Anthurium (Araceae family) in Hawaii.</title>
        <authorList>
            <person name="Chunag S.C."/>
            <person name="Dobhal S."/>
            <person name="Alvarez A."/>
            <person name="Arif M."/>
        </authorList>
    </citation>
    <scope>NUCLEOTIDE SEQUENCE [LARGE SCALE GENOMIC DNA]</scope>
    <source>
        <strain evidence="1 2">A5588</strain>
    </source>
</reference>
<proteinExistence type="predicted"/>
<protein>
    <submittedName>
        <fullName evidence="1">Uncharacterized protein</fullName>
    </submittedName>
</protein>
<dbReference type="EMBL" id="CP115543">
    <property type="protein sequence ID" value="WNH47099.1"/>
    <property type="molecule type" value="Genomic_DNA"/>
</dbReference>
<name>A0ABY9Y9Q4_9GAMM</name>
<dbReference type="Proteomes" id="UP001305421">
    <property type="component" value="Chromosome"/>
</dbReference>